<keyword evidence="1" id="KW-0472">Membrane</keyword>
<name>A0A2S9QGZ0_9HYPH</name>
<organism evidence="2 3">
    <name type="scientific">Labrys okinawensis</name>
    <dbReference type="NCBI Taxonomy" id="346911"/>
    <lineage>
        <taxon>Bacteria</taxon>
        <taxon>Pseudomonadati</taxon>
        <taxon>Pseudomonadota</taxon>
        <taxon>Alphaproteobacteria</taxon>
        <taxon>Hyphomicrobiales</taxon>
        <taxon>Xanthobacteraceae</taxon>
        <taxon>Labrys</taxon>
    </lineage>
</organism>
<evidence type="ECO:0000313" key="2">
    <source>
        <dbReference type="EMBL" id="PRH88595.1"/>
    </source>
</evidence>
<dbReference type="OrthoDB" id="8447067at2"/>
<feature type="transmembrane region" description="Helical" evidence="1">
    <location>
        <begin position="124"/>
        <end position="146"/>
    </location>
</feature>
<feature type="transmembrane region" description="Helical" evidence="1">
    <location>
        <begin position="18"/>
        <end position="41"/>
    </location>
</feature>
<proteinExistence type="predicted"/>
<keyword evidence="1" id="KW-0812">Transmembrane</keyword>
<feature type="transmembrane region" description="Helical" evidence="1">
    <location>
        <begin position="61"/>
        <end position="80"/>
    </location>
</feature>
<dbReference type="AlphaFoldDB" id="A0A2S9QGZ0"/>
<accession>A0A2S9QGZ0</accession>
<sequence length="167" mass="17400">MMADATPAAPKPRPVLNFFVHLAFSIIGIGVASLTAALIYIGAMMVRSDTGLGDAGDIPTLVGFLAYMTVLLAGLPALLTRALMHLLGWRAAWPYMAAAAIVAAVSSVYLMFGTEWISNGSPELAGVASGFGLMGALCGLVFWLVAVRLPAGLALKPWWPGPRTAVD</sequence>
<dbReference type="RefSeq" id="WP_105860946.1">
    <property type="nucleotide sequence ID" value="NZ_PUEJ01000002.1"/>
</dbReference>
<evidence type="ECO:0000313" key="3">
    <source>
        <dbReference type="Proteomes" id="UP000237682"/>
    </source>
</evidence>
<keyword evidence="1" id="KW-1133">Transmembrane helix</keyword>
<gene>
    <name evidence="2" type="ORF">C5L14_04990</name>
</gene>
<comment type="caution">
    <text evidence="2">The sequence shown here is derived from an EMBL/GenBank/DDBJ whole genome shotgun (WGS) entry which is preliminary data.</text>
</comment>
<dbReference type="Proteomes" id="UP000237682">
    <property type="component" value="Unassembled WGS sequence"/>
</dbReference>
<reference evidence="2 3" key="1">
    <citation type="submission" date="2018-02" db="EMBL/GenBank/DDBJ databases">
        <title>Whole genome sequencing of endophytic bacterium.</title>
        <authorList>
            <person name="Eedara R."/>
            <person name="Podile A.R."/>
        </authorList>
    </citation>
    <scope>NUCLEOTIDE SEQUENCE [LARGE SCALE GENOMIC DNA]</scope>
    <source>
        <strain evidence="2 3">RP1T</strain>
    </source>
</reference>
<evidence type="ECO:0000256" key="1">
    <source>
        <dbReference type="SAM" id="Phobius"/>
    </source>
</evidence>
<keyword evidence="3" id="KW-1185">Reference proteome</keyword>
<feature type="transmembrane region" description="Helical" evidence="1">
    <location>
        <begin position="92"/>
        <end position="112"/>
    </location>
</feature>
<dbReference type="EMBL" id="PUEJ01000002">
    <property type="protein sequence ID" value="PRH88595.1"/>
    <property type="molecule type" value="Genomic_DNA"/>
</dbReference>
<protein>
    <submittedName>
        <fullName evidence="2">Uncharacterized protein</fullName>
    </submittedName>
</protein>